<evidence type="ECO:0000256" key="3">
    <source>
        <dbReference type="ARBA" id="ARBA00023015"/>
    </source>
</evidence>
<evidence type="ECO:0000313" key="11">
    <source>
        <dbReference type="Proteomes" id="UP000664601"/>
    </source>
</evidence>
<keyword evidence="4 7" id="KW-0238">DNA-binding</keyword>
<dbReference type="Gene3D" id="3.40.50.2300">
    <property type="match status" value="1"/>
</dbReference>
<keyword evidence="2" id="KW-0902">Two-component regulatory system</keyword>
<reference evidence="10 11" key="1">
    <citation type="submission" date="2021-03" db="EMBL/GenBank/DDBJ databases">
        <title>Enterococcal diversity collection.</title>
        <authorList>
            <person name="Gilmore M.S."/>
            <person name="Schwartzman J."/>
            <person name="Van Tyne D."/>
            <person name="Martin M."/>
            <person name="Earl A.M."/>
            <person name="Manson A.L."/>
            <person name="Straub T."/>
            <person name="Salamzade R."/>
            <person name="Saavedra J."/>
            <person name="Lebreton F."/>
            <person name="Prichula J."/>
            <person name="Schaufler K."/>
            <person name="Gaca A."/>
            <person name="Sgardioli B."/>
            <person name="Wagenaar J."/>
            <person name="Strong T."/>
        </authorList>
    </citation>
    <scope>NUCLEOTIDE SEQUENCE [LARGE SCALE GENOMIC DNA]</scope>
    <source>
        <strain evidence="10 11">669A</strain>
    </source>
</reference>
<dbReference type="SMART" id="SM00862">
    <property type="entry name" value="Trans_reg_C"/>
    <property type="match status" value="1"/>
</dbReference>
<dbReference type="Pfam" id="PF00072">
    <property type="entry name" value="Response_reg"/>
    <property type="match status" value="1"/>
</dbReference>
<dbReference type="Pfam" id="PF00486">
    <property type="entry name" value="Trans_reg_C"/>
    <property type="match status" value="1"/>
</dbReference>
<dbReference type="Proteomes" id="UP000664601">
    <property type="component" value="Unassembled WGS sequence"/>
</dbReference>
<keyword evidence="1 6" id="KW-0597">Phosphoprotein</keyword>
<proteinExistence type="predicted"/>
<dbReference type="SUPFAM" id="SSF52172">
    <property type="entry name" value="CheY-like"/>
    <property type="match status" value="1"/>
</dbReference>
<evidence type="ECO:0000256" key="7">
    <source>
        <dbReference type="PROSITE-ProRule" id="PRU01091"/>
    </source>
</evidence>
<keyword evidence="5" id="KW-0804">Transcription</keyword>
<dbReference type="InterPro" id="IPR036388">
    <property type="entry name" value="WH-like_DNA-bd_sf"/>
</dbReference>
<keyword evidence="3" id="KW-0805">Transcription regulation</keyword>
<dbReference type="RefSeq" id="WP_207672220.1">
    <property type="nucleotide sequence ID" value="NZ_JAFREM010000004.1"/>
</dbReference>
<name>A0ABS3L6P5_9ENTE</name>
<protein>
    <submittedName>
        <fullName evidence="10">Response regulator transcription factor</fullName>
    </submittedName>
</protein>
<sequence>MAKVLIIEDNNDINGILQDLLKEEHEVFPAFSGTEGLMLFRYEAIDLVLLDIMLPGKSGDEVLAEIRQDSSVPVIIITALGDKKTVSDYLMNGANDYITKPFDLDEVHARVMVQLRNRQAVEPEKNKLTVKNITLDEDSFTINTGENSLRLGKKEFDILKTLMSRPTQIFTKEQLYEQVWQESYLPGDNTLNTHLSNLRKKINQLDSENEYIETIWSVGVKLAGDK</sequence>
<feature type="domain" description="Response regulatory" evidence="8">
    <location>
        <begin position="3"/>
        <end position="115"/>
    </location>
</feature>
<dbReference type="InterPro" id="IPR011006">
    <property type="entry name" value="CheY-like_superfamily"/>
</dbReference>
<organism evidence="10 11">
    <name type="scientific">Candidatus Enterococcus moelleringii</name>
    <dbReference type="NCBI Taxonomy" id="2815325"/>
    <lineage>
        <taxon>Bacteria</taxon>
        <taxon>Bacillati</taxon>
        <taxon>Bacillota</taxon>
        <taxon>Bacilli</taxon>
        <taxon>Lactobacillales</taxon>
        <taxon>Enterococcaceae</taxon>
        <taxon>Enterococcus</taxon>
    </lineage>
</organism>
<dbReference type="PANTHER" id="PTHR48111">
    <property type="entry name" value="REGULATOR OF RPOS"/>
    <property type="match status" value="1"/>
</dbReference>
<feature type="domain" description="OmpR/PhoB-type" evidence="9">
    <location>
        <begin position="125"/>
        <end position="224"/>
    </location>
</feature>
<evidence type="ECO:0000256" key="1">
    <source>
        <dbReference type="ARBA" id="ARBA00022553"/>
    </source>
</evidence>
<dbReference type="EMBL" id="JAFREM010000004">
    <property type="protein sequence ID" value="MBO1305293.1"/>
    <property type="molecule type" value="Genomic_DNA"/>
</dbReference>
<dbReference type="InterPro" id="IPR001789">
    <property type="entry name" value="Sig_transdc_resp-reg_receiver"/>
</dbReference>
<evidence type="ECO:0000313" key="10">
    <source>
        <dbReference type="EMBL" id="MBO1305293.1"/>
    </source>
</evidence>
<comment type="caution">
    <text evidence="10">The sequence shown here is derived from an EMBL/GenBank/DDBJ whole genome shotgun (WGS) entry which is preliminary data.</text>
</comment>
<dbReference type="PROSITE" id="PS50110">
    <property type="entry name" value="RESPONSE_REGULATORY"/>
    <property type="match status" value="1"/>
</dbReference>
<evidence type="ECO:0000256" key="6">
    <source>
        <dbReference type="PROSITE-ProRule" id="PRU00169"/>
    </source>
</evidence>
<gene>
    <name evidence="10" type="ORF">JZO70_03910</name>
</gene>
<evidence type="ECO:0000256" key="2">
    <source>
        <dbReference type="ARBA" id="ARBA00023012"/>
    </source>
</evidence>
<evidence type="ECO:0000259" key="8">
    <source>
        <dbReference type="PROSITE" id="PS50110"/>
    </source>
</evidence>
<dbReference type="InterPro" id="IPR039420">
    <property type="entry name" value="WalR-like"/>
</dbReference>
<evidence type="ECO:0000259" key="9">
    <source>
        <dbReference type="PROSITE" id="PS51755"/>
    </source>
</evidence>
<evidence type="ECO:0000256" key="4">
    <source>
        <dbReference type="ARBA" id="ARBA00023125"/>
    </source>
</evidence>
<evidence type="ECO:0000256" key="5">
    <source>
        <dbReference type="ARBA" id="ARBA00023163"/>
    </source>
</evidence>
<feature type="modified residue" description="4-aspartylphosphate" evidence="6">
    <location>
        <position position="51"/>
    </location>
</feature>
<keyword evidence="11" id="KW-1185">Reference proteome</keyword>
<dbReference type="CDD" id="cd17574">
    <property type="entry name" value="REC_OmpR"/>
    <property type="match status" value="1"/>
</dbReference>
<dbReference type="PANTHER" id="PTHR48111:SF2">
    <property type="entry name" value="RESPONSE REGULATOR SAER"/>
    <property type="match status" value="1"/>
</dbReference>
<dbReference type="InterPro" id="IPR001867">
    <property type="entry name" value="OmpR/PhoB-type_DNA-bd"/>
</dbReference>
<dbReference type="Gene3D" id="1.10.10.10">
    <property type="entry name" value="Winged helix-like DNA-binding domain superfamily/Winged helix DNA-binding domain"/>
    <property type="match status" value="1"/>
</dbReference>
<dbReference type="PROSITE" id="PS51755">
    <property type="entry name" value="OMPR_PHOB"/>
    <property type="match status" value="1"/>
</dbReference>
<dbReference type="SMART" id="SM00448">
    <property type="entry name" value="REC"/>
    <property type="match status" value="1"/>
</dbReference>
<feature type="DNA-binding region" description="OmpR/PhoB-type" evidence="7">
    <location>
        <begin position="125"/>
        <end position="224"/>
    </location>
</feature>
<dbReference type="CDD" id="cd00383">
    <property type="entry name" value="trans_reg_C"/>
    <property type="match status" value="1"/>
</dbReference>
<accession>A0ABS3L6P5</accession>